<proteinExistence type="predicted"/>
<evidence type="ECO:0000313" key="1">
    <source>
        <dbReference type="EMBL" id="CRY56768.1"/>
    </source>
</evidence>
<dbReference type="EMBL" id="CWJI01000017">
    <property type="protein sequence ID" value="CRY56768.1"/>
    <property type="molecule type" value="Genomic_DNA"/>
</dbReference>
<name>A0A0H5M004_YERIN</name>
<accession>A0A0H5M004</accession>
<dbReference type="Proteomes" id="UP000043316">
    <property type="component" value="Unassembled WGS sequence"/>
</dbReference>
<dbReference type="AlphaFoldDB" id="A0A0H5M004"/>
<evidence type="ECO:0000313" key="2">
    <source>
        <dbReference type="Proteomes" id="UP000043316"/>
    </source>
</evidence>
<reference evidence="2" key="1">
    <citation type="submission" date="2015-03" db="EMBL/GenBank/DDBJ databases">
        <authorList>
            <consortium name="Pathogen Informatics"/>
        </authorList>
    </citation>
    <scope>NUCLEOTIDE SEQUENCE [LARGE SCALE GENOMIC DNA]</scope>
    <source>
        <strain evidence="2">R148</strain>
    </source>
</reference>
<gene>
    <name evidence="1" type="ORF">ERS008476_03813</name>
</gene>
<organism evidence="1 2">
    <name type="scientific">Yersinia intermedia</name>
    <dbReference type="NCBI Taxonomy" id="631"/>
    <lineage>
        <taxon>Bacteria</taxon>
        <taxon>Pseudomonadati</taxon>
        <taxon>Pseudomonadota</taxon>
        <taxon>Gammaproteobacteria</taxon>
        <taxon>Enterobacterales</taxon>
        <taxon>Yersiniaceae</taxon>
        <taxon>Yersinia</taxon>
    </lineage>
</organism>
<protein>
    <submittedName>
        <fullName evidence="1">Uncharacterized protein</fullName>
    </submittedName>
</protein>
<sequence>MLIFDYCKRRERHCEKIQILLNSLKEETYSDFKTLMLLLIIKITSRFISC</sequence>